<keyword evidence="4" id="KW-1185">Reference proteome</keyword>
<dbReference type="eggNOG" id="arCOG13268">
    <property type="taxonomic scope" value="Archaea"/>
</dbReference>
<proteinExistence type="predicted"/>
<dbReference type="HOGENOM" id="CLU_1551737_0_0_2"/>
<gene>
    <name evidence="3" type="ordered locus">Arcpr_0545</name>
</gene>
<dbReference type="AlphaFoldDB" id="D2RH36"/>
<evidence type="ECO:0000256" key="1">
    <source>
        <dbReference type="SAM" id="Phobius"/>
    </source>
</evidence>
<protein>
    <recommendedName>
        <fullName evidence="2">Bacterial Pleckstrin homology domain-containing protein</fullName>
    </recommendedName>
</protein>
<dbReference type="InterPro" id="IPR027783">
    <property type="entry name" value="Bacterial_PH-related"/>
</dbReference>
<accession>D2RH36</accession>
<evidence type="ECO:0000313" key="4">
    <source>
        <dbReference type="Proteomes" id="UP000001901"/>
    </source>
</evidence>
<organism evidence="3 4">
    <name type="scientific">Archaeoglobus profundus (strain DSM 5631 / JCM 9629 / NBRC 100127 / Av18)</name>
    <dbReference type="NCBI Taxonomy" id="572546"/>
    <lineage>
        <taxon>Archaea</taxon>
        <taxon>Methanobacteriati</taxon>
        <taxon>Methanobacteriota</taxon>
        <taxon>Archaeoglobi</taxon>
        <taxon>Archaeoglobales</taxon>
        <taxon>Archaeoglobaceae</taxon>
        <taxon>Archaeoglobus</taxon>
    </lineage>
</organism>
<dbReference type="RefSeq" id="WP_012939947.1">
    <property type="nucleotide sequence ID" value="NC_013741.1"/>
</dbReference>
<name>D2RH36_ARCPA</name>
<feature type="domain" description="Bacterial Pleckstrin homology" evidence="2">
    <location>
        <begin position="67"/>
        <end position="168"/>
    </location>
</feature>
<dbReference type="Pfam" id="PF10882">
    <property type="entry name" value="bPH_5"/>
    <property type="match status" value="1"/>
</dbReference>
<evidence type="ECO:0000259" key="2">
    <source>
        <dbReference type="Pfam" id="PF10882"/>
    </source>
</evidence>
<dbReference type="EMBL" id="CP001857">
    <property type="protein sequence ID" value="ADB57611.1"/>
    <property type="molecule type" value="Genomic_DNA"/>
</dbReference>
<evidence type="ECO:0000313" key="3">
    <source>
        <dbReference type="EMBL" id="ADB57611.1"/>
    </source>
</evidence>
<dbReference type="Proteomes" id="UP000001901">
    <property type="component" value="Chromosome"/>
</dbReference>
<reference evidence="3 4" key="1">
    <citation type="journal article" date="2010" name="Stand. Genomic Sci.">
        <title>Complete genome sequence of Archaeoglobus profundus type strain (AV18).</title>
        <authorList>
            <person name="von Jan M."/>
            <person name="Lapidus A."/>
            <person name="Del Rio T.G."/>
            <person name="Copeland A."/>
            <person name="Tice H."/>
            <person name="Cheng J.F."/>
            <person name="Lucas S."/>
            <person name="Chen F."/>
            <person name="Nolan M."/>
            <person name="Goodwin L."/>
            <person name="Han C."/>
            <person name="Pitluck S."/>
            <person name="Liolios K."/>
            <person name="Ivanova N."/>
            <person name="Mavromatis K."/>
            <person name="Ovchinnikova G."/>
            <person name="Chertkov O."/>
            <person name="Pati A."/>
            <person name="Chen A."/>
            <person name="Palaniappan K."/>
            <person name="Land M."/>
            <person name="Hauser L."/>
            <person name="Chang Y.J."/>
            <person name="Jeffries C.D."/>
            <person name="Saunders E."/>
            <person name="Brettin T."/>
            <person name="Detter J.C."/>
            <person name="Chain P."/>
            <person name="Eichinger K."/>
            <person name="Huber H."/>
            <person name="Spring S."/>
            <person name="Rohde M."/>
            <person name="Goker M."/>
            <person name="Wirth R."/>
            <person name="Woyke T."/>
            <person name="Bristow J."/>
            <person name="Eisen J.A."/>
            <person name="Markowitz V."/>
            <person name="Hugenholtz P."/>
            <person name="Kyrpides N.C."/>
            <person name="Klenk H.P."/>
        </authorList>
    </citation>
    <scope>NUCLEOTIDE SEQUENCE [LARGE SCALE GENOMIC DNA]</scope>
    <source>
        <strain evidence="4">DSM 5631 / JCM 9629 / NBRC 100127 / Av18</strain>
    </source>
</reference>
<sequence>MANEVFQVIPPRSFVVFSTALILGLIALTAYVWLITVDNVRYITLSITLIILAICAYFFIVAPYQTSIVLNDQIEVIAPPYAHESISKDVVLKSYVADIGRDENLRPVLRVGGTSFGSYKVGWFKLKNGKTALIVATQSRVVCFELKDKIVMISPNDFERFVNAPKVRSYLD</sequence>
<keyword evidence="1" id="KW-0812">Transmembrane</keyword>
<dbReference type="GeneID" id="8739204"/>
<keyword evidence="1" id="KW-0472">Membrane</keyword>
<dbReference type="PaxDb" id="572546-Arcpr_0545"/>
<feature type="transmembrane region" description="Helical" evidence="1">
    <location>
        <begin position="42"/>
        <end position="64"/>
    </location>
</feature>
<dbReference type="KEGG" id="apo:Arcpr_0545"/>
<keyword evidence="1" id="KW-1133">Transmembrane helix</keyword>
<feature type="transmembrane region" description="Helical" evidence="1">
    <location>
        <begin position="14"/>
        <end position="35"/>
    </location>
</feature>